<organism evidence="1 2">
    <name type="scientific">Stephania cephalantha</name>
    <dbReference type="NCBI Taxonomy" id="152367"/>
    <lineage>
        <taxon>Eukaryota</taxon>
        <taxon>Viridiplantae</taxon>
        <taxon>Streptophyta</taxon>
        <taxon>Embryophyta</taxon>
        <taxon>Tracheophyta</taxon>
        <taxon>Spermatophyta</taxon>
        <taxon>Magnoliopsida</taxon>
        <taxon>Ranunculales</taxon>
        <taxon>Menispermaceae</taxon>
        <taxon>Menispermoideae</taxon>
        <taxon>Cissampelideae</taxon>
        <taxon>Stephania</taxon>
    </lineage>
</organism>
<dbReference type="EMBL" id="JBBNAG010000001">
    <property type="protein sequence ID" value="KAK9166200.1"/>
    <property type="molecule type" value="Genomic_DNA"/>
</dbReference>
<accession>A0AAP0LAN9</accession>
<protein>
    <submittedName>
        <fullName evidence="1">Uncharacterized protein</fullName>
    </submittedName>
</protein>
<keyword evidence="2" id="KW-1185">Reference proteome</keyword>
<dbReference type="Proteomes" id="UP001419268">
    <property type="component" value="Unassembled WGS sequence"/>
</dbReference>
<proteinExistence type="predicted"/>
<name>A0AAP0LAN9_9MAGN</name>
<gene>
    <name evidence="1" type="ORF">Scep_001391</name>
</gene>
<evidence type="ECO:0000313" key="2">
    <source>
        <dbReference type="Proteomes" id="UP001419268"/>
    </source>
</evidence>
<comment type="caution">
    <text evidence="1">The sequence shown here is derived from an EMBL/GenBank/DDBJ whole genome shotgun (WGS) entry which is preliminary data.</text>
</comment>
<reference evidence="1 2" key="1">
    <citation type="submission" date="2024-01" db="EMBL/GenBank/DDBJ databases">
        <title>Genome assemblies of Stephania.</title>
        <authorList>
            <person name="Yang L."/>
        </authorList>
    </citation>
    <scope>NUCLEOTIDE SEQUENCE [LARGE SCALE GENOMIC DNA]</scope>
    <source>
        <strain evidence="1">JXDWG</strain>
        <tissue evidence="1">Leaf</tissue>
    </source>
</reference>
<dbReference type="AlphaFoldDB" id="A0AAP0LAN9"/>
<evidence type="ECO:0000313" key="1">
    <source>
        <dbReference type="EMBL" id="KAK9166200.1"/>
    </source>
</evidence>
<sequence>MALDSYLGVHTTTQQPSIFPINLSTCFTSNSSPTNLLSIATESVLLPYRPQIHSTIPISTETSSMRCTDFLPQAIPKATTPKLYTSDSLLALPVLMYSGAK</sequence>